<sequence>MSEPTQKEISISWSGKSAITVTLTTPPSNVEHSGFGLILGPGAGGDEKTVMLTAVANEVAKQGHICARYRAKAPNLVAGTVVAQLASRGASSDTLATSTKKATAATKDKKKKNATTGASSGDSALASDIPVNFVPGLILFSYPLHTADNTKALRDQILLDIPASVSTLFVSGLKDTMCQPALFAKVFKDMKSSSREVVQVQDADHGLGFGSSKPGQSKKEVLIDAITEWTMAFMDETIAGLGKDTSDSKANATVVIRRKAELKKVADEWTIAVSTVA</sequence>
<dbReference type="Gene3D" id="3.40.50.1820">
    <property type="entry name" value="alpha/beta hydrolase"/>
    <property type="match status" value="1"/>
</dbReference>
<dbReference type="EMBL" id="JAAAJA010000084">
    <property type="protein sequence ID" value="KAG0263017.1"/>
    <property type="molecule type" value="Genomic_DNA"/>
</dbReference>
<evidence type="ECO:0000313" key="4">
    <source>
        <dbReference type="Proteomes" id="UP000726737"/>
    </source>
</evidence>
<feature type="compositionally biased region" description="Low complexity" evidence="1">
    <location>
        <begin position="96"/>
        <end position="105"/>
    </location>
</feature>
<keyword evidence="4" id="KW-1185">Reference proteome</keyword>
<organism evidence="3 4">
    <name type="scientific">Mortierella polycephala</name>
    <dbReference type="NCBI Taxonomy" id="41804"/>
    <lineage>
        <taxon>Eukaryota</taxon>
        <taxon>Fungi</taxon>
        <taxon>Fungi incertae sedis</taxon>
        <taxon>Mucoromycota</taxon>
        <taxon>Mortierellomycotina</taxon>
        <taxon>Mortierellomycetes</taxon>
        <taxon>Mortierellales</taxon>
        <taxon>Mortierellaceae</taxon>
        <taxon>Mortierella</taxon>
    </lineage>
</organism>
<dbReference type="InterPro" id="IPR026555">
    <property type="entry name" value="NSL3/Tex30"/>
</dbReference>
<dbReference type="PANTHER" id="PTHR13136">
    <property type="entry name" value="TESTIS DEVELOPMENT PROTEIN PRTD"/>
    <property type="match status" value="1"/>
</dbReference>
<evidence type="ECO:0000313" key="3">
    <source>
        <dbReference type="EMBL" id="KAG0263017.1"/>
    </source>
</evidence>
<dbReference type="InterPro" id="IPR029058">
    <property type="entry name" value="AB_hydrolase_fold"/>
</dbReference>
<dbReference type="Proteomes" id="UP000726737">
    <property type="component" value="Unassembled WGS sequence"/>
</dbReference>
<gene>
    <name evidence="3" type="primary">TEX30</name>
    <name evidence="3" type="ORF">BG011_009414</name>
</gene>
<dbReference type="Pfam" id="PF20408">
    <property type="entry name" value="Abhydrolase_11"/>
    <property type="match status" value="1"/>
</dbReference>
<dbReference type="AlphaFoldDB" id="A0A9P6QC46"/>
<dbReference type="InterPro" id="IPR046879">
    <property type="entry name" value="KANL3/Tex30_Abhydrolase"/>
</dbReference>
<dbReference type="PANTHER" id="PTHR13136:SF11">
    <property type="entry name" value="TESTIS-EXPRESSED PROTEIN 30"/>
    <property type="match status" value="1"/>
</dbReference>
<name>A0A9P6QC46_9FUNG</name>
<reference evidence="3" key="1">
    <citation type="journal article" date="2020" name="Fungal Divers.">
        <title>Resolving the Mortierellaceae phylogeny through synthesis of multi-gene phylogenetics and phylogenomics.</title>
        <authorList>
            <person name="Vandepol N."/>
            <person name="Liber J."/>
            <person name="Desiro A."/>
            <person name="Na H."/>
            <person name="Kennedy M."/>
            <person name="Barry K."/>
            <person name="Grigoriev I.V."/>
            <person name="Miller A.N."/>
            <person name="O'Donnell K."/>
            <person name="Stajich J.E."/>
            <person name="Bonito G."/>
        </authorList>
    </citation>
    <scope>NUCLEOTIDE SEQUENCE</scope>
    <source>
        <strain evidence="3">KOD948</strain>
    </source>
</reference>
<feature type="region of interest" description="Disordered" evidence="1">
    <location>
        <begin position="96"/>
        <end position="122"/>
    </location>
</feature>
<proteinExistence type="predicted"/>
<evidence type="ECO:0000256" key="1">
    <source>
        <dbReference type="SAM" id="MobiDB-lite"/>
    </source>
</evidence>
<accession>A0A9P6QC46</accession>
<dbReference type="OrthoDB" id="6415022at2759"/>
<protein>
    <submittedName>
        <fullName evidence="3">Testis-expressed protein 30</fullName>
    </submittedName>
</protein>
<feature type="domain" description="KANL3/Tex30 alpha/beta hydrolase-like" evidence="2">
    <location>
        <begin position="37"/>
        <end position="228"/>
    </location>
</feature>
<dbReference type="SUPFAM" id="SSF53474">
    <property type="entry name" value="alpha/beta-Hydrolases"/>
    <property type="match status" value="1"/>
</dbReference>
<comment type="caution">
    <text evidence="3">The sequence shown here is derived from an EMBL/GenBank/DDBJ whole genome shotgun (WGS) entry which is preliminary data.</text>
</comment>
<evidence type="ECO:0000259" key="2">
    <source>
        <dbReference type="Pfam" id="PF20408"/>
    </source>
</evidence>